<reference evidence="3 4" key="1">
    <citation type="journal article" date="2015" name="Genome Biol. Evol.">
        <title>Comparative Genomics of a Bacterivorous Green Alga Reveals Evolutionary Causalities and Consequences of Phago-Mixotrophic Mode of Nutrition.</title>
        <authorList>
            <person name="Burns J.A."/>
            <person name="Paasch A."/>
            <person name="Narechania A."/>
            <person name="Kim E."/>
        </authorList>
    </citation>
    <scope>NUCLEOTIDE SEQUENCE [LARGE SCALE GENOMIC DNA]</scope>
    <source>
        <strain evidence="3 4">PLY_AMNH</strain>
    </source>
</reference>
<gene>
    <name evidence="3" type="ORF">CYMTET_19918</name>
</gene>
<feature type="coiled-coil region" evidence="1">
    <location>
        <begin position="1257"/>
        <end position="1287"/>
    </location>
</feature>
<feature type="region of interest" description="Disordered" evidence="2">
    <location>
        <begin position="1193"/>
        <end position="1217"/>
    </location>
</feature>
<organism evidence="3 4">
    <name type="scientific">Cymbomonas tetramitiformis</name>
    <dbReference type="NCBI Taxonomy" id="36881"/>
    <lineage>
        <taxon>Eukaryota</taxon>
        <taxon>Viridiplantae</taxon>
        <taxon>Chlorophyta</taxon>
        <taxon>Pyramimonadophyceae</taxon>
        <taxon>Pyramimonadales</taxon>
        <taxon>Pyramimonadaceae</taxon>
        <taxon>Cymbomonas</taxon>
    </lineage>
</organism>
<feature type="compositionally biased region" description="Basic and acidic residues" evidence="2">
    <location>
        <begin position="1193"/>
        <end position="1212"/>
    </location>
</feature>
<dbReference type="EMBL" id="LGRX02009389">
    <property type="protein sequence ID" value="KAK3271755.1"/>
    <property type="molecule type" value="Genomic_DNA"/>
</dbReference>
<evidence type="ECO:0000256" key="1">
    <source>
        <dbReference type="SAM" id="Coils"/>
    </source>
</evidence>
<feature type="coiled-coil region" evidence="1">
    <location>
        <begin position="1031"/>
        <end position="1076"/>
    </location>
</feature>
<evidence type="ECO:0000256" key="2">
    <source>
        <dbReference type="SAM" id="MobiDB-lite"/>
    </source>
</evidence>
<keyword evidence="1" id="KW-0175">Coiled coil</keyword>
<protein>
    <submittedName>
        <fullName evidence="3">Uncharacterized protein</fullName>
    </submittedName>
</protein>
<feature type="region of interest" description="Disordered" evidence="2">
    <location>
        <begin position="1"/>
        <end position="28"/>
    </location>
</feature>
<feature type="region of interest" description="Disordered" evidence="2">
    <location>
        <begin position="841"/>
        <end position="863"/>
    </location>
</feature>
<name>A0AAE0G5Q6_9CHLO</name>
<feature type="coiled-coil region" evidence="1">
    <location>
        <begin position="962"/>
        <end position="989"/>
    </location>
</feature>
<dbReference type="Proteomes" id="UP001190700">
    <property type="component" value="Unassembled WGS sequence"/>
</dbReference>
<feature type="region of interest" description="Disordered" evidence="2">
    <location>
        <begin position="123"/>
        <end position="156"/>
    </location>
</feature>
<keyword evidence="4" id="KW-1185">Reference proteome</keyword>
<proteinExistence type="predicted"/>
<feature type="compositionally biased region" description="Low complexity" evidence="2">
    <location>
        <begin position="145"/>
        <end position="156"/>
    </location>
</feature>
<feature type="coiled-coil region" evidence="1">
    <location>
        <begin position="419"/>
        <end position="567"/>
    </location>
</feature>
<evidence type="ECO:0000313" key="3">
    <source>
        <dbReference type="EMBL" id="KAK3271755.1"/>
    </source>
</evidence>
<accession>A0AAE0G5Q6</accession>
<feature type="region of interest" description="Disordered" evidence="2">
    <location>
        <begin position="1237"/>
        <end position="1257"/>
    </location>
</feature>
<comment type="caution">
    <text evidence="3">The sequence shown here is derived from an EMBL/GenBank/DDBJ whole genome shotgun (WGS) entry which is preliminary data.</text>
</comment>
<feature type="compositionally biased region" description="Polar residues" evidence="2">
    <location>
        <begin position="1"/>
        <end position="20"/>
    </location>
</feature>
<evidence type="ECO:0000313" key="4">
    <source>
        <dbReference type="Proteomes" id="UP001190700"/>
    </source>
</evidence>
<sequence>MTQGSGRPIGSTRSTPTTGAPQPDDFLRAPAIPASVHDVRVPLLANPDVERTLPPAAIVQSATGTLGRTLALNLALACSRLVCYVHPAGMALPRDLLRCHPPVLKARTPRHAMELLAGLTAQTTGCGPADGTPATPSQPSAPKQARGGRSGASLRRAPAMEAPGVAVPAADSAPAAAAVSRPMILVVSVEGDAALREVLERLLDAGTGGPDHQLLAGSVLLSFSPVSEATVEYAAAKCRSRKMSYVQVAVEYEVDSEVDANDASDAHAYLETATHRILDSATSSNTRMWFWVATSSPECLGDCEPVLSCLAKGTTVVGTQPSQACTVRMAQLVHFEQRRVRELDHEHRVLRLAQLNTEEAHHDTTLERNALHEKVRTLEEQLKVAYKANTRASLTLGAGNVAGALSPEASPRVSPSDGQDHLRQQLQEAEAKLQDERQKAVTMAQHALQARQELERQVAQEQESAVRAMQEMAELQRTFQRSLQDMSGGAGEARELLMQEVERARQAAAEARMEAHQEKQAASQLRGSWEQERVAYKRDLLSARLQLEAAEAHARQAAEETSAAKANEQLLIEDMKEALDMREEIGADAVRLGTEVEVQTLAREAVEAERNSLRTDLEARVEELAGEARATARAQVQQMTAMCDQENEAALEAEHHAQHLQHLLDAEKKDKTEMVEACTRRIEAEIKKHGLLEETLATLKAQGVEERKRRVEEQAAITTKMRAEVAAAQTEAQREMEVAQEARGAARLEEAGALSEMEGSVEVLGREVEKVRNDLEEARRAAEAEAAVRKVVEETLQEAREELKAERWRCWEELEEARSATKRDRSTFDEMRAELVAAKQELRHKKASSKGAGEGRQPQAQQCVEGKEELEEAACILQKELEEERQRRQAAVEMQVKMQVLVEEASSELECLRHDKLEEQSSAPLELAEARAAHQEALREVELVAASEVEAWKQEQAVEQGADHLQRDLDDLNGRLEEAVRAREASAAEVQAAGEQLEAERLARMEAVAASARMTAALQAAASTGVHSDEVAEAQLAAELAREELELERRARAGEVAALQQEVELERGRAEEAVAAARVRGQIETDEVAEDEAIGDREKVEDDIEEERCGTQTRETEAEAVRGELEVEDSERQQVQAEVEKLREELEEGKLVRAEMKALLSAAAYQVDGLEDAVADSLAAKEAAEEAAEALRAELGRERRGAQDGRDGEERGTQISLSASANLSCGALIAAPNSEAMQAEPAGALPPARGSPPGDAAEEIRRLRTELQQEAKERREAQKRCSMLELAANDAAHSTELEEMRTQLQACSRHHCSGHQLRPYAAHHGMLVAAVPRTHCR</sequence>